<evidence type="ECO:0000313" key="2">
    <source>
        <dbReference type="Proteomes" id="UP000297714"/>
    </source>
</evidence>
<dbReference type="EMBL" id="SRMQ01000006">
    <property type="protein sequence ID" value="TGJ76408.1"/>
    <property type="molecule type" value="Genomic_DNA"/>
</dbReference>
<dbReference type="Proteomes" id="UP000297714">
    <property type="component" value="Unassembled WGS sequence"/>
</dbReference>
<accession>A0A4Z0Y8Z1</accession>
<protein>
    <recommendedName>
        <fullName evidence="3">DUF11 domain-containing protein</fullName>
    </recommendedName>
</protein>
<evidence type="ECO:0008006" key="3">
    <source>
        <dbReference type="Google" id="ProtNLM"/>
    </source>
</evidence>
<comment type="caution">
    <text evidence="1">The sequence shown here is derived from an EMBL/GenBank/DDBJ whole genome shotgun (WGS) entry which is preliminary data.</text>
</comment>
<proteinExistence type="predicted"/>
<reference evidence="1 2" key="1">
    <citation type="submission" date="2019-04" db="EMBL/GenBank/DDBJ databases">
        <authorList>
            <person name="Poehlein A."/>
            <person name="Bengelsdorf F.R."/>
            <person name="Duerre P."/>
            <person name="Daniel R."/>
        </authorList>
    </citation>
    <scope>NUCLEOTIDE SEQUENCE [LARGE SCALE GENOMIC DNA]</scope>
    <source>
        <strain evidence="1 2">BS-1</strain>
    </source>
</reference>
<dbReference type="OrthoDB" id="1886650at2"/>
<dbReference type="AlphaFoldDB" id="A0A4Z0Y8Z1"/>
<sequence length="459" mass="48527">MALPAQPCNCSPYSNICCCGTQTGITVVQPKCQTLPDGSVVNNPAFVLALNASFWTYKFSIDCNSATRGISAIGIPICLEINAINITVEEKIDGCGNFNTVPFELIQNDPNFGSAPTGFQFLKIETGGRYDKGLCVEYRIRIIGDYPEAVQPISVKAATVVYKFACTGCFIVPGCVPKGQLLVSKECGTIISNNQASFEYEVHVDNVGKGVLSLVEFEDVITIPSQLSIGAITVSPSSLNVDTSTTGQVKIFGNIGTIEPGGRVVITYSIPVVAISSPGGYLISNTARAAAEGTKSADLCGTTLNVVKLSADKCCSVNGSIGIFKMTISSVGNSPNVVIDIFDRMQIPFGVTVNFSSFNGCEAYFADTLIPIPLNTNIEGPVGIDIICRNATVPSNGSFEKTISYSLVSSSVTKASVVNTITNVSPKDIENLVYEGTENIPAAANIEVELLQTCRTPCM</sequence>
<gene>
    <name evidence="1" type="ORF">CAGA_16160</name>
</gene>
<name>A0A4Z0Y8Z1_9FIRM</name>
<dbReference type="RefSeq" id="WP_135659621.1">
    <property type="nucleotide sequence ID" value="NZ_SRMQ01000006.1"/>
</dbReference>
<evidence type="ECO:0000313" key="1">
    <source>
        <dbReference type="EMBL" id="TGJ76408.1"/>
    </source>
</evidence>
<keyword evidence="2" id="KW-1185">Reference proteome</keyword>
<organism evidence="1 2">
    <name type="scientific">Caproiciproducens galactitolivorans</name>
    <dbReference type="NCBI Taxonomy" id="642589"/>
    <lineage>
        <taxon>Bacteria</taxon>
        <taxon>Bacillati</taxon>
        <taxon>Bacillota</taxon>
        <taxon>Clostridia</taxon>
        <taxon>Eubacteriales</taxon>
        <taxon>Acutalibacteraceae</taxon>
        <taxon>Caproiciproducens</taxon>
    </lineage>
</organism>